<proteinExistence type="predicted"/>
<dbReference type="AlphaFoldDB" id="A0A0S4UF79"/>
<dbReference type="GO" id="GO:0016787">
    <property type="term" value="F:hydrolase activity"/>
    <property type="evidence" value="ECO:0007669"/>
    <property type="project" value="UniProtKB-KW"/>
</dbReference>
<dbReference type="Gene3D" id="3.10.129.10">
    <property type="entry name" value="Hotdog Thioesterase"/>
    <property type="match status" value="1"/>
</dbReference>
<dbReference type="EC" id="3.1.-.-" evidence="1"/>
<organism evidence="1">
    <name type="scientific">Ralstonia solanacearum</name>
    <name type="common">Pseudomonas solanacearum</name>
    <dbReference type="NCBI Taxonomy" id="305"/>
    <lineage>
        <taxon>Bacteria</taxon>
        <taxon>Pseudomonadati</taxon>
        <taxon>Pseudomonadota</taxon>
        <taxon>Betaproteobacteria</taxon>
        <taxon>Burkholderiales</taxon>
        <taxon>Burkholderiaceae</taxon>
        <taxon>Ralstonia</taxon>
        <taxon>Ralstonia solanacearum species complex</taxon>
    </lineage>
</organism>
<dbReference type="SUPFAM" id="SSF54637">
    <property type="entry name" value="Thioesterase/thiol ester dehydrase-isomerase"/>
    <property type="match status" value="1"/>
</dbReference>
<gene>
    <name evidence="1" type="ORF">PSS4_v1_1510030</name>
</gene>
<evidence type="ECO:0000313" key="1">
    <source>
        <dbReference type="EMBL" id="CUV20466.1"/>
    </source>
</evidence>
<dbReference type="EMBL" id="LN899821">
    <property type="protein sequence ID" value="CUV20466.1"/>
    <property type="molecule type" value="Genomic_DNA"/>
</dbReference>
<keyword evidence="1" id="KW-0378">Hydrolase</keyword>
<name>A0A0S4UF79_RALSL</name>
<dbReference type="CDD" id="cd00586">
    <property type="entry name" value="4HBT"/>
    <property type="match status" value="1"/>
</dbReference>
<accession>A0A0S4UF79</accession>
<sequence>MPFPSRDNAMHPNPCQFSRPHRIRFAECDPAGIVFYPQYFVMFNNLLEAWIDSLLPEGFAGYIGKQGYGLPTVRLEADFRAISRMGDDVTLSLEVVRLGGKSLTLALACTGSDGEVRMSVNQVVVSTSLTTHRAIDIPQALRQALTAAPLNATRSAS</sequence>
<dbReference type="Pfam" id="PF13279">
    <property type="entry name" value="4HBT_2"/>
    <property type="match status" value="1"/>
</dbReference>
<dbReference type="InterPro" id="IPR029069">
    <property type="entry name" value="HotDog_dom_sf"/>
</dbReference>
<protein>
    <submittedName>
        <fullName evidence="1">Putative thioesterase protein</fullName>
        <ecNumber evidence="1">3.1.-.-</ecNumber>
    </submittedName>
</protein>
<reference evidence="1" key="1">
    <citation type="submission" date="2015-10" db="EMBL/GenBank/DDBJ databases">
        <authorList>
            <person name="Gilbert D.G."/>
        </authorList>
    </citation>
    <scope>NUCLEOTIDE SEQUENCE</scope>
    <source>
        <strain evidence="1">Phyl III-seqv23</strain>
    </source>
</reference>